<feature type="signal peptide" evidence="9">
    <location>
        <begin position="1"/>
        <end position="21"/>
    </location>
</feature>
<dbReference type="PANTHER" id="PTHR30251:SF5">
    <property type="entry name" value="FIMBRIAL CHAPARONE PROTEIN"/>
    <property type="match status" value="1"/>
</dbReference>
<dbReference type="EMBL" id="QEWR01000002">
    <property type="protein sequence ID" value="PWD84599.1"/>
    <property type="molecule type" value="Genomic_DNA"/>
</dbReference>
<feature type="chain" id="PRO_5015408298" evidence="9">
    <location>
        <begin position="22"/>
        <end position="234"/>
    </location>
</feature>
<comment type="caution">
    <text evidence="12">The sequence shown here is derived from an EMBL/GenBank/DDBJ whole genome shotgun (WGS) entry which is preliminary data.</text>
</comment>
<organism evidence="12 13">
    <name type="scientific">Ignatzschineria indica</name>
    <dbReference type="NCBI Taxonomy" id="472583"/>
    <lineage>
        <taxon>Bacteria</taxon>
        <taxon>Pseudomonadati</taxon>
        <taxon>Pseudomonadota</taxon>
        <taxon>Gammaproteobacteria</taxon>
        <taxon>Cardiobacteriales</taxon>
        <taxon>Ignatzschineriaceae</taxon>
        <taxon>Ignatzschineria</taxon>
    </lineage>
</organism>
<evidence type="ECO:0000256" key="6">
    <source>
        <dbReference type="ARBA" id="ARBA00023186"/>
    </source>
</evidence>
<name>A0A2U2AN09_9GAMM</name>
<evidence type="ECO:0000256" key="4">
    <source>
        <dbReference type="ARBA" id="ARBA00022729"/>
    </source>
</evidence>
<evidence type="ECO:0000313" key="12">
    <source>
        <dbReference type="EMBL" id="PWD84599.1"/>
    </source>
</evidence>
<dbReference type="InterPro" id="IPR016147">
    <property type="entry name" value="Pili_assmbl_chaperone_N"/>
</dbReference>
<evidence type="ECO:0000256" key="1">
    <source>
        <dbReference type="ARBA" id="ARBA00004418"/>
    </source>
</evidence>
<keyword evidence="4 9" id="KW-0732">Signal</keyword>
<evidence type="ECO:0000256" key="8">
    <source>
        <dbReference type="RuleBase" id="RU003918"/>
    </source>
</evidence>
<evidence type="ECO:0000256" key="7">
    <source>
        <dbReference type="ARBA" id="ARBA00023319"/>
    </source>
</evidence>
<dbReference type="PROSITE" id="PS00635">
    <property type="entry name" value="PILI_CHAPERONE"/>
    <property type="match status" value="1"/>
</dbReference>
<dbReference type="FunFam" id="2.60.40.10:FF:000458">
    <property type="entry name" value="Molecular chaperone FimC"/>
    <property type="match status" value="1"/>
</dbReference>
<dbReference type="InterPro" id="IPR036316">
    <property type="entry name" value="Pili_assmbl_chap_C_dom_sf"/>
</dbReference>
<dbReference type="Gene3D" id="2.60.40.10">
    <property type="entry name" value="Immunoglobulins"/>
    <property type="match status" value="2"/>
</dbReference>
<comment type="similarity">
    <text evidence="2 8">Belongs to the periplasmic pilus chaperone family.</text>
</comment>
<dbReference type="SUPFAM" id="SSF49584">
    <property type="entry name" value="Periplasmic chaperone C-domain"/>
    <property type="match status" value="1"/>
</dbReference>
<dbReference type="RefSeq" id="WP_109235763.1">
    <property type="nucleotide sequence ID" value="NZ_BMXZ01000001.1"/>
</dbReference>
<dbReference type="InterPro" id="IPR018046">
    <property type="entry name" value="Pili_assmbl_chaperone_CS"/>
</dbReference>
<dbReference type="SUPFAM" id="SSF49354">
    <property type="entry name" value="PapD-like"/>
    <property type="match status" value="1"/>
</dbReference>
<evidence type="ECO:0000256" key="3">
    <source>
        <dbReference type="ARBA" id="ARBA00022558"/>
    </source>
</evidence>
<dbReference type="Pfam" id="PF02753">
    <property type="entry name" value="PapD_C"/>
    <property type="match status" value="1"/>
</dbReference>
<dbReference type="InterPro" id="IPR050643">
    <property type="entry name" value="Periplasmic_pilus_chap"/>
</dbReference>
<dbReference type="PANTHER" id="PTHR30251">
    <property type="entry name" value="PILUS ASSEMBLY CHAPERONE"/>
    <property type="match status" value="1"/>
</dbReference>
<evidence type="ECO:0000256" key="5">
    <source>
        <dbReference type="ARBA" id="ARBA00022764"/>
    </source>
</evidence>
<evidence type="ECO:0000256" key="9">
    <source>
        <dbReference type="SAM" id="SignalP"/>
    </source>
</evidence>
<evidence type="ECO:0000259" key="11">
    <source>
        <dbReference type="Pfam" id="PF02753"/>
    </source>
</evidence>
<feature type="domain" description="Pili assembly chaperone C-terminal" evidence="11">
    <location>
        <begin position="164"/>
        <end position="218"/>
    </location>
</feature>
<keyword evidence="3" id="KW-1029">Fimbrium biogenesis</keyword>
<dbReference type="PRINTS" id="PR00969">
    <property type="entry name" value="CHAPERONPILI"/>
</dbReference>
<dbReference type="Proteomes" id="UP000244948">
    <property type="component" value="Unassembled WGS sequence"/>
</dbReference>
<dbReference type="InterPro" id="IPR001829">
    <property type="entry name" value="Pili_assmbl_chaperone_bac"/>
</dbReference>
<keyword evidence="6 8" id="KW-0143">Chaperone</keyword>
<dbReference type="InterPro" id="IPR013783">
    <property type="entry name" value="Ig-like_fold"/>
</dbReference>
<evidence type="ECO:0000256" key="2">
    <source>
        <dbReference type="ARBA" id="ARBA00007399"/>
    </source>
</evidence>
<keyword evidence="5" id="KW-0574">Periplasm</keyword>
<dbReference type="GO" id="GO:0030288">
    <property type="term" value="C:outer membrane-bounded periplasmic space"/>
    <property type="evidence" value="ECO:0007669"/>
    <property type="project" value="InterPro"/>
</dbReference>
<keyword evidence="13" id="KW-1185">Reference proteome</keyword>
<protein>
    <submittedName>
        <fullName evidence="12">Molecular chaperone</fullName>
    </submittedName>
</protein>
<dbReference type="InterPro" id="IPR008962">
    <property type="entry name" value="PapD-like_sf"/>
</dbReference>
<dbReference type="AlphaFoldDB" id="A0A2U2AN09"/>
<dbReference type="GO" id="GO:0071555">
    <property type="term" value="P:cell wall organization"/>
    <property type="evidence" value="ECO:0007669"/>
    <property type="project" value="InterPro"/>
</dbReference>
<sequence>MKKLLIAVATLSLSLLNTSYAQLTLDRTRIIFDRAQSNSQSIVVSNTNKKEPYLAQSWIEDAQGNKIESPLVALPILQRINPGQEKQVKVSLAGQNNLPTDRESMLFFNVLGVPPKTGAENQVNIVIQSKVKLFYRPKGLKQYKENGWLKELQISKSGNSYTLQNPTEYHMVILGFSHGPKGKVIEKDIILKPFESNVVNLSLGNTPTVYFINDFGGTELQSYQCENSCQLIIN</sequence>
<proteinExistence type="inferred from homology"/>
<evidence type="ECO:0000313" key="13">
    <source>
        <dbReference type="Proteomes" id="UP000244948"/>
    </source>
</evidence>
<dbReference type="InterPro" id="IPR016148">
    <property type="entry name" value="Pili_assmbl_chaperone_C"/>
</dbReference>
<feature type="domain" description="Pili assembly chaperone N-terminal" evidence="10">
    <location>
        <begin position="23"/>
        <end position="141"/>
    </location>
</feature>
<evidence type="ECO:0000259" key="10">
    <source>
        <dbReference type="Pfam" id="PF00345"/>
    </source>
</evidence>
<keyword evidence="7" id="KW-0393">Immunoglobulin domain</keyword>
<gene>
    <name evidence="12" type="ORF">DC082_03445</name>
</gene>
<reference evidence="12 13" key="1">
    <citation type="journal article" date="2018" name="Genome Announc.">
        <title>Ignatzschineria cameli sp. nov., isolated from necrotic foot tissue of dromedaries (Camelus dromedarius) and associated maggots (Wohlfahrtia species) in Dubai.</title>
        <authorList>
            <person name="Tsang C.C."/>
            <person name="Tang J.Y."/>
            <person name="Fong J.Y."/>
            <person name="Kinne J."/>
            <person name="Lee H.H."/>
            <person name="Joseph M."/>
            <person name="Jose S."/>
            <person name="Schuster R.K."/>
            <person name="Tang Y."/>
            <person name="Sivakumar S."/>
            <person name="Chen J.H."/>
            <person name="Teng J.L."/>
            <person name="Lau S.K."/>
            <person name="Wernery U."/>
            <person name="Woo P.C."/>
        </authorList>
    </citation>
    <scope>NUCLEOTIDE SEQUENCE [LARGE SCALE GENOMIC DNA]</scope>
    <source>
        <strain evidence="12 13">KCTC 22643</strain>
    </source>
</reference>
<dbReference type="Pfam" id="PF00345">
    <property type="entry name" value="PapD_N"/>
    <property type="match status" value="1"/>
</dbReference>
<accession>A0A2U2AN09</accession>
<comment type="subcellular location">
    <subcellularLocation>
        <location evidence="1 8">Periplasm</location>
    </subcellularLocation>
</comment>